<sequence length="462" mass="52392">MKKIAIAGANGFIGQALLEKLSPSYHIVALSRNVSSQKSSENIEWRSCDLYSMLDAEKGLEGVDYAIYLVHSMMPSARLTQGSFSDTDLVLADNFARAANKVGVKQIIYLGGIIPDEGDPGDLSSHLKSRLEVEVTLSSYGVPLTAIRTAMIVGPGGSSFHMLEKLVRRLPVMICPQWTLSKTQPIALQDVIAGIEQSIGDERFFHQEIELGGPDIFNYQRLLKLMAKALGKRRLLITVPLFTAKLSTLWVSLVTGTSRKLVAPLIQSLRHDMVAKDHPLKQELKLPQIPFEKSVREAIDLAPKKSYKRKKFIPRASDVRSIQRLPLPPGKDASWVAKEYSTWLDRYMKGILFVKNDDKGNSSFYLRFFKRWPLLILTLSPERSSENRYLFYITGGILAKTTDRGRLEFREVMQGKYIIAAIHDFCPTLPWYIYNISQAWIHLWVMNRFGNYLRNYSGEHHE</sequence>
<dbReference type="GO" id="GO:0005737">
    <property type="term" value="C:cytoplasm"/>
    <property type="evidence" value="ECO:0007669"/>
    <property type="project" value="TreeGrafter"/>
</dbReference>
<dbReference type="InterPro" id="IPR051783">
    <property type="entry name" value="NAD(P)-dependent_oxidoreduct"/>
</dbReference>
<dbReference type="KEGG" id="uam:UABAM_06355"/>
<dbReference type="RefSeq" id="WP_151971958.1">
    <property type="nucleotide sequence ID" value="NZ_AP019860.1"/>
</dbReference>
<dbReference type="SUPFAM" id="SSF51735">
    <property type="entry name" value="NAD(P)-binding Rossmann-fold domains"/>
    <property type="match status" value="1"/>
</dbReference>
<proteinExistence type="predicted"/>
<organism evidence="2 3">
    <name type="scientific">Uabimicrobium amorphum</name>
    <dbReference type="NCBI Taxonomy" id="2596890"/>
    <lineage>
        <taxon>Bacteria</taxon>
        <taxon>Pseudomonadati</taxon>
        <taxon>Planctomycetota</taxon>
        <taxon>Candidatus Uabimicrobiia</taxon>
        <taxon>Candidatus Uabimicrobiales</taxon>
        <taxon>Candidatus Uabimicrobiaceae</taxon>
        <taxon>Candidatus Uabimicrobium</taxon>
    </lineage>
</organism>
<dbReference type="PANTHER" id="PTHR48079:SF6">
    <property type="entry name" value="NAD(P)-BINDING DOMAIN-CONTAINING PROTEIN-RELATED"/>
    <property type="match status" value="1"/>
</dbReference>
<reference evidence="2 3" key="1">
    <citation type="submission" date="2019-08" db="EMBL/GenBank/DDBJ databases">
        <title>Complete genome sequence of Candidatus Uab amorphum.</title>
        <authorList>
            <person name="Shiratori T."/>
            <person name="Suzuki S."/>
            <person name="Kakizawa Y."/>
            <person name="Ishida K."/>
        </authorList>
    </citation>
    <scope>NUCLEOTIDE SEQUENCE [LARGE SCALE GENOMIC DNA]</scope>
    <source>
        <strain evidence="2 3">SRT547</strain>
    </source>
</reference>
<accession>A0A5S9IUU1</accession>
<keyword evidence="3" id="KW-1185">Reference proteome</keyword>
<feature type="domain" description="NAD(P)-binding" evidence="1">
    <location>
        <begin position="8"/>
        <end position="122"/>
    </location>
</feature>
<dbReference type="Pfam" id="PF13460">
    <property type="entry name" value="NAD_binding_10"/>
    <property type="match status" value="1"/>
</dbReference>
<dbReference type="EMBL" id="AP019860">
    <property type="protein sequence ID" value="BBM87940.1"/>
    <property type="molecule type" value="Genomic_DNA"/>
</dbReference>
<evidence type="ECO:0000313" key="2">
    <source>
        <dbReference type="EMBL" id="BBM87940.1"/>
    </source>
</evidence>
<dbReference type="PANTHER" id="PTHR48079">
    <property type="entry name" value="PROTEIN YEEZ"/>
    <property type="match status" value="1"/>
</dbReference>
<dbReference type="InterPro" id="IPR016040">
    <property type="entry name" value="NAD(P)-bd_dom"/>
</dbReference>
<protein>
    <submittedName>
        <fullName evidence="2">Nucleoside-diphosphate sugar epimerase</fullName>
    </submittedName>
</protein>
<dbReference type="InterPro" id="IPR036291">
    <property type="entry name" value="NAD(P)-bd_dom_sf"/>
</dbReference>
<gene>
    <name evidence="2" type="ORF">UABAM_06355</name>
</gene>
<dbReference type="Gene3D" id="3.40.50.720">
    <property type="entry name" value="NAD(P)-binding Rossmann-like Domain"/>
    <property type="match status" value="1"/>
</dbReference>
<name>A0A5S9IUU1_UABAM</name>
<evidence type="ECO:0000313" key="3">
    <source>
        <dbReference type="Proteomes" id="UP000326354"/>
    </source>
</evidence>
<dbReference type="Proteomes" id="UP000326354">
    <property type="component" value="Chromosome"/>
</dbReference>
<dbReference type="GO" id="GO:0004029">
    <property type="term" value="F:aldehyde dehydrogenase (NAD+) activity"/>
    <property type="evidence" value="ECO:0007669"/>
    <property type="project" value="TreeGrafter"/>
</dbReference>
<dbReference type="AlphaFoldDB" id="A0A5S9IUU1"/>
<evidence type="ECO:0000259" key="1">
    <source>
        <dbReference type="Pfam" id="PF13460"/>
    </source>
</evidence>
<dbReference type="OrthoDB" id="9774199at2"/>